<dbReference type="CDD" id="cd04646">
    <property type="entry name" value="LbH_Dynactin_6"/>
    <property type="match status" value="1"/>
</dbReference>
<gene>
    <name evidence="9" type="primary">DCTN6-p27</name>
</gene>
<dbReference type="KEGG" id="dpo:4811698"/>
<protein>
    <recommendedName>
        <fullName evidence="3">Dynactin subunit 6</fullName>
    </recommendedName>
</protein>
<evidence type="ECO:0000256" key="7">
    <source>
        <dbReference type="SAM" id="SignalP"/>
    </source>
</evidence>
<dbReference type="FunCoup" id="A0A6I8UAB4">
    <property type="interactions" value="552"/>
</dbReference>
<dbReference type="Gene3D" id="2.160.10.10">
    <property type="entry name" value="Hexapeptide repeat proteins"/>
    <property type="match status" value="1"/>
</dbReference>
<name>A0A6I8UAB4_DROPS</name>
<dbReference type="PANTHER" id="PTHR13072">
    <property type="entry name" value="DYNACTIN 6"/>
    <property type="match status" value="1"/>
</dbReference>
<comment type="subcellular location">
    <subcellularLocation>
        <location evidence="1">Cytoplasm</location>
        <location evidence="1">Cytoskeleton</location>
    </subcellularLocation>
</comment>
<evidence type="ECO:0000256" key="2">
    <source>
        <dbReference type="ARBA" id="ARBA00007719"/>
    </source>
</evidence>
<feature type="chain" id="PRO_5026208780" description="Dynactin subunit 6" evidence="7">
    <location>
        <begin position="24"/>
        <end position="237"/>
    </location>
</feature>
<dbReference type="RefSeq" id="XP_001352280.4">
    <property type="nucleotide sequence ID" value="XM_001352244.4"/>
</dbReference>
<evidence type="ECO:0000256" key="6">
    <source>
        <dbReference type="ARBA" id="ARBA00034687"/>
    </source>
</evidence>
<dbReference type="Proteomes" id="UP000001819">
    <property type="component" value="Chromosome 4"/>
</dbReference>
<evidence type="ECO:0000256" key="1">
    <source>
        <dbReference type="ARBA" id="ARBA00004245"/>
    </source>
</evidence>
<evidence type="ECO:0000313" key="9">
    <source>
        <dbReference type="RefSeq" id="XP_001352280.4"/>
    </source>
</evidence>
<dbReference type="GO" id="GO:0070840">
    <property type="term" value="F:dynein complex binding"/>
    <property type="evidence" value="ECO:0007669"/>
    <property type="project" value="TreeGrafter"/>
</dbReference>
<dbReference type="AlphaFoldDB" id="A0A6I8UAB4"/>
<evidence type="ECO:0000256" key="3">
    <source>
        <dbReference type="ARBA" id="ARBA00016573"/>
    </source>
</evidence>
<comment type="similarity">
    <text evidence="2">Belongs to the dynactin subunits 5/6 family. Dynactin subunit 6 subfamily.</text>
</comment>
<evidence type="ECO:0000256" key="4">
    <source>
        <dbReference type="ARBA" id="ARBA00022490"/>
    </source>
</evidence>
<dbReference type="InParanoid" id="A0A6I8UAB4"/>
<dbReference type="GO" id="GO:0007052">
    <property type="term" value="P:mitotic spindle organization"/>
    <property type="evidence" value="ECO:0007669"/>
    <property type="project" value="TreeGrafter"/>
</dbReference>
<organism evidence="8 9">
    <name type="scientific">Drosophila pseudoobscura pseudoobscura</name>
    <name type="common">Fruit fly</name>
    <dbReference type="NCBI Taxonomy" id="46245"/>
    <lineage>
        <taxon>Eukaryota</taxon>
        <taxon>Metazoa</taxon>
        <taxon>Ecdysozoa</taxon>
        <taxon>Arthropoda</taxon>
        <taxon>Hexapoda</taxon>
        <taxon>Insecta</taxon>
        <taxon>Pterygota</taxon>
        <taxon>Neoptera</taxon>
        <taxon>Endopterygota</taxon>
        <taxon>Diptera</taxon>
        <taxon>Brachycera</taxon>
        <taxon>Muscomorpha</taxon>
        <taxon>Ephydroidea</taxon>
        <taxon>Drosophilidae</taxon>
        <taxon>Drosophila</taxon>
        <taxon>Sophophora</taxon>
    </lineage>
</organism>
<dbReference type="PANTHER" id="PTHR13072:SF0">
    <property type="entry name" value="DYNACTIN SUBUNIT 6"/>
    <property type="match status" value="1"/>
</dbReference>
<accession>A0A6I8UAB4</accession>
<dbReference type="InterPro" id="IPR011004">
    <property type="entry name" value="Trimer_LpxA-like_sf"/>
</dbReference>
<dbReference type="InterPro" id="IPR027777">
    <property type="entry name" value="DCTN6"/>
</dbReference>
<keyword evidence="8" id="KW-1185">Reference proteome</keyword>
<dbReference type="SUPFAM" id="SSF51161">
    <property type="entry name" value="Trimeric LpxA-like enzymes"/>
    <property type="match status" value="1"/>
</dbReference>
<keyword evidence="5" id="KW-0206">Cytoskeleton</keyword>
<comment type="function">
    <text evidence="6">Part of the dynactin complex that activates the molecular motor dynein for ultra-processive transport along microtubules.</text>
</comment>
<dbReference type="ExpressionAtlas" id="A0A6I8UAB4">
    <property type="expression patterns" value="baseline"/>
</dbReference>
<reference evidence="9" key="1">
    <citation type="submission" date="2025-08" db="UniProtKB">
        <authorList>
            <consortium name="RefSeq"/>
        </authorList>
    </citation>
    <scope>IDENTIFICATION</scope>
    <source>
        <strain evidence="9">MV-25-SWS-2005</strain>
        <tissue evidence="9">Whole body</tissue>
    </source>
</reference>
<sequence length="237" mass="26150">MIGFRFIALACHLFCIPSPQPNCDQIYRTVLQPSMISIAEKNINKLENKTRKMPSENSIKVMPKAVVCEESNLRGDITFSAGCVVHPSATVFAEAGPIIIGENCILEEYTTIAHRLQVGARWDANNILSIGTHNVFEVGCTVEATRIGDKNVFESKCYVGPGVTVPSGCVIGAGIRMHTAQLLPENTIVYGQQALQREAIEKQGSQTLQIDFLRKVLPNYHHLRKPNHDPKKARSVV</sequence>
<evidence type="ECO:0000313" key="8">
    <source>
        <dbReference type="Proteomes" id="UP000001819"/>
    </source>
</evidence>
<proteinExistence type="inferred from homology"/>
<keyword evidence="7" id="KW-0732">Signal</keyword>
<keyword evidence="4" id="KW-0963">Cytoplasm</keyword>
<feature type="signal peptide" evidence="7">
    <location>
        <begin position="1"/>
        <end position="23"/>
    </location>
</feature>
<dbReference type="GO" id="GO:0005869">
    <property type="term" value="C:dynactin complex"/>
    <property type="evidence" value="ECO:0007669"/>
    <property type="project" value="InterPro"/>
</dbReference>
<evidence type="ECO:0000256" key="5">
    <source>
        <dbReference type="ARBA" id="ARBA00023212"/>
    </source>
</evidence>